<name>A0A4R4MGF6_9ACTN</name>
<evidence type="ECO:0000313" key="2">
    <source>
        <dbReference type="EMBL" id="TDB94760.1"/>
    </source>
</evidence>
<sequence length="700" mass="75703">MSPGPDFTGVKRPEFDTMADQHTAAAGRLADLATRLHGELAAAGLDTLPATRIRDLARQARTQAEDLRRRRRLVDELEREKVVFGTSTAAGSFLPLPDKLETGRAMLDGAAAADAAIAAHTKNPRGKVLPEQLAVVQRYATKMHDPAFARAFMSRLGARGVTDLANAIRQEKASWERTGDHEGAKRAAAQGDHVLRMLSTTLAAVTDPDGPAYLGAGFLQRLKAAGRTSRDVHSVTGGRPTAYHDLADVLGAHPGEPPYSAEFMRTVGRDMIALDREVHDALRNGEGTKAMSDMRTFVPDLLRAAAASPAAAQALLDHTPAGRTTTNLDYLLHDRVAWWTDNPHSTADDRDARALGAAMEAAMKGSDPVSLRLTAETLKILGADLPALYARNSAEKLQLADQTGFDQRASLRPALGTILSAHIDELGRIIAGRNVLRSGVGETLSDQSVNRRDIDYALLLATSDDAVFAQITRAQAEHTRVEIDRIFPLTDKGPRLVDPLSMESKTFGHILGAREQALYSVGRANEAAAKELESMVRSAIGIVPVPGKEFAGKLAEQAFKGMRLESFAKEVAGEVGGRPGTYGFDKGASWIAGFFKNGKMLDESYATATENRELVNRLMEQMVATATVAHGQHDGQGLKGRSFIDEHGQMKPIVEMTPAEYDDFLNWAHYHSRFSSLTIDGQGVLNDGAEEARRSFRIAD</sequence>
<accession>A0A4R4MGF6</accession>
<protein>
    <submittedName>
        <fullName evidence="2">Uncharacterized protein</fullName>
    </submittedName>
</protein>
<dbReference type="Proteomes" id="UP000295157">
    <property type="component" value="Unassembled WGS sequence"/>
</dbReference>
<keyword evidence="1" id="KW-0175">Coiled coil</keyword>
<dbReference type="RefSeq" id="WP_132341812.1">
    <property type="nucleotide sequence ID" value="NZ_SMJZ01000342.1"/>
</dbReference>
<dbReference type="OrthoDB" id="3491585at2"/>
<comment type="caution">
    <text evidence="2">The sequence shown here is derived from an EMBL/GenBank/DDBJ whole genome shotgun (WGS) entry which is preliminary data.</text>
</comment>
<reference evidence="2 3" key="1">
    <citation type="submission" date="2019-02" db="EMBL/GenBank/DDBJ databases">
        <title>Draft genome sequences of novel Actinobacteria.</title>
        <authorList>
            <person name="Sahin N."/>
            <person name="Ay H."/>
            <person name="Saygin H."/>
        </authorList>
    </citation>
    <scope>NUCLEOTIDE SEQUENCE [LARGE SCALE GENOMIC DNA]</scope>
    <source>
        <strain evidence="2 3">KC201</strain>
    </source>
</reference>
<gene>
    <name evidence="2" type="ORF">E1267_42520</name>
</gene>
<proteinExistence type="predicted"/>
<dbReference type="EMBL" id="SMJZ01000342">
    <property type="protein sequence ID" value="TDB94760.1"/>
    <property type="molecule type" value="Genomic_DNA"/>
</dbReference>
<evidence type="ECO:0000313" key="3">
    <source>
        <dbReference type="Proteomes" id="UP000295157"/>
    </source>
</evidence>
<evidence type="ECO:0000256" key="1">
    <source>
        <dbReference type="SAM" id="Coils"/>
    </source>
</evidence>
<dbReference type="AlphaFoldDB" id="A0A4R4MGF6"/>
<feature type="coiled-coil region" evidence="1">
    <location>
        <begin position="50"/>
        <end position="80"/>
    </location>
</feature>
<organism evidence="2 3">
    <name type="scientific">Nonomuraea longispora</name>
    <dbReference type="NCBI Taxonomy" id="1848320"/>
    <lineage>
        <taxon>Bacteria</taxon>
        <taxon>Bacillati</taxon>
        <taxon>Actinomycetota</taxon>
        <taxon>Actinomycetes</taxon>
        <taxon>Streptosporangiales</taxon>
        <taxon>Streptosporangiaceae</taxon>
        <taxon>Nonomuraea</taxon>
    </lineage>
</organism>
<keyword evidence="3" id="KW-1185">Reference proteome</keyword>